<reference evidence="1" key="1">
    <citation type="submission" date="2023-10" db="EMBL/GenBank/DDBJ databases">
        <authorList>
            <person name="Hackl T."/>
        </authorList>
    </citation>
    <scope>NUCLEOTIDE SEQUENCE</scope>
</reference>
<gene>
    <name evidence="1" type="ORF">KHLLAP_LOCUS235</name>
</gene>
<proteinExistence type="predicted"/>
<evidence type="ECO:0000313" key="2">
    <source>
        <dbReference type="Proteomes" id="UP001295740"/>
    </source>
</evidence>
<protein>
    <submittedName>
        <fullName evidence="1">Uu.00g026200.m01.CDS01</fullName>
    </submittedName>
</protein>
<sequence>MVLRATLTLLAVALLAPVLYERAQILYLFWRNAPVRFTRIDNLGSHDIKFADRIRSCEDALLVESQGLAILGCDPGRERWNTVMGVFLPGPVPSAELYAYDYKKTNAPESESLRRLEFVDFEYEADFHTLGMAYDEASSTLFATSHRQDKPTIEMFKLDLTAYTATHLRSIQHDLLHGPNAIAVINSHEFYVTNNNHFLVKNHPTLNHLETYLGVPGGTVVHIDVSPALKSPAGPVQANVVARVPFANGIDILNETTVVVASSSRAAVYFFSIGPKSDSLSSTPTPVLTYSSQLRVPFLADNLSVTKDGTLMIAGHPHMPTLGKFAQTRNVCNGPEDELTRAAPEMREYCAKSSAPSWVSEWTEAGGLKHLYADVRYPSSCTAVRDSERNVGIITGLYAKGILVY</sequence>
<dbReference type="EMBL" id="CAUWAG010000003">
    <property type="protein sequence ID" value="CAJ2499767.1"/>
    <property type="molecule type" value="Genomic_DNA"/>
</dbReference>
<name>A0AAI8V821_9PEZI</name>
<keyword evidence="2" id="KW-1185">Reference proteome</keyword>
<dbReference type="Proteomes" id="UP001295740">
    <property type="component" value="Unassembled WGS sequence"/>
</dbReference>
<dbReference type="SUPFAM" id="SSF63829">
    <property type="entry name" value="Calcium-dependent phosphotriesterase"/>
    <property type="match status" value="1"/>
</dbReference>
<dbReference type="InterPro" id="IPR011042">
    <property type="entry name" value="6-blade_b-propeller_TolB-like"/>
</dbReference>
<dbReference type="InterPro" id="IPR051288">
    <property type="entry name" value="Serum_paraoxonase/arylesterase"/>
</dbReference>
<accession>A0AAI8V821</accession>
<dbReference type="AlphaFoldDB" id="A0AAI8V821"/>
<comment type="caution">
    <text evidence="1">The sequence shown here is derived from an EMBL/GenBank/DDBJ whole genome shotgun (WGS) entry which is preliminary data.</text>
</comment>
<dbReference type="PANTHER" id="PTHR11799:SF30">
    <property type="entry name" value="SERUM PARAOXONASE_ARYLESTERASE 2"/>
    <property type="match status" value="1"/>
</dbReference>
<evidence type="ECO:0000313" key="1">
    <source>
        <dbReference type="EMBL" id="CAJ2499767.1"/>
    </source>
</evidence>
<organism evidence="1 2">
    <name type="scientific">Anthostomella pinea</name>
    <dbReference type="NCBI Taxonomy" id="933095"/>
    <lineage>
        <taxon>Eukaryota</taxon>
        <taxon>Fungi</taxon>
        <taxon>Dikarya</taxon>
        <taxon>Ascomycota</taxon>
        <taxon>Pezizomycotina</taxon>
        <taxon>Sordariomycetes</taxon>
        <taxon>Xylariomycetidae</taxon>
        <taxon>Xylariales</taxon>
        <taxon>Xylariaceae</taxon>
        <taxon>Anthostomella</taxon>
    </lineage>
</organism>
<dbReference type="Gene3D" id="2.120.10.30">
    <property type="entry name" value="TolB, C-terminal domain"/>
    <property type="match status" value="1"/>
</dbReference>
<dbReference type="PANTHER" id="PTHR11799">
    <property type="entry name" value="PARAOXONASE"/>
    <property type="match status" value="1"/>
</dbReference>